<keyword evidence="1" id="KW-0812">Transmembrane</keyword>
<evidence type="ECO:0000313" key="5">
    <source>
        <dbReference type="Proteomes" id="UP000002866"/>
    </source>
</evidence>
<feature type="signal peptide" evidence="2">
    <location>
        <begin position="1"/>
        <end position="17"/>
    </location>
</feature>
<protein>
    <recommendedName>
        <fullName evidence="3">WSC domain-containing protein</fullName>
    </recommendedName>
</protein>
<dbReference type="PROSITE" id="PS51212">
    <property type="entry name" value="WSC"/>
    <property type="match status" value="1"/>
</dbReference>
<evidence type="ECO:0000313" key="4">
    <source>
        <dbReference type="EMBL" id="CCH59653.1"/>
    </source>
</evidence>
<dbReference type="EMBL" id="HE806317">
    <property type="protein sequence ID" value="CCH59653.1"/>
    <property type="molecule type" value="Genomic_DNA"/>
</dbReference>
<dbReference type="InterPro" id="IPR002889">
    <property type="entry name" value="WSC_carb-bd"/>
</dbReference>
<gene>
    <name evidence="4" type="primary">TBLA0B08380</name>
    <name evidence="4" type="ORF">TBLA_0B08380</name>
</gene>
<dbReference type="SMART" id="SM00321">
    <property type="entry name" value="WSC"/>
    <property type="match status" value="1"/>
</dbReference>
<accession>I2GZV1</accession>
<dbReference type="Pfam" id="PF01822">
    <property type="entry name" value="WSC"/>
    <property type="match status" value="1"/>
</dbReference>
<keyword evidence="1" id="KW-0472">Membrane</keyword>
<dbReference type="RefSeq" id="XP_004179172.1">
    <property type="nucleotide sequence ID" value="XM_004179124.1"/>
</dbReference>
<dbReference type="FunCoup" id="I2GZV1">
    <property type="interactions" value="159"/>
</dbReference>
<dbReference type="eggNOG" id="KOG4157">
    <property type="taxonomic scope" value="Eukaryota"/>
</dbReference>
<dbReference type="OrthoDB" id="2019572at2759"/>
<dbReference type="GeneID" id="14493828"/>
<feature type="domain" description="WSC" evidence="3">
    <location>
        <begin position="18"/>
        <end position="109"/>
    </location>
</feature>
<keyword evidence="2" id="KW-0732">Signal</keyword>
<dbReference type="HOGENOM" id="CLU_024893_1_0_1"/>
<dbReference type="Proteomes" id="UP000002866">
    <property type="component" value="Chromosome 2"/>
</dbReference>
<dbReference type="STRING" id="1071380.I2GZV1"/>
<name>I2GZV1_HENB6</name>
<organism evidence="4 5">
    <name type="scientific">Henningerozyma blattae (strain ATCC 34711 / CBS 6284 / DSM 70876 / NBRC 10599 / NRRL Y-10934 / UCD 77-7)</name>
    <name type="common">Yeast</name>
    <name type="synonym">Tetrapisispora blattae</name>
    <dbReference type="NCBI Taxonomy" id="1071380"/>
    <lineage>
        <taxon>Eukaryota</taxon>
        <taxon>Fungi</taxon>
        <taxon>Dikarya</taxon>
        <taxon>Ascomycota</taxon>
        <taxon>Saccharomycotina</taxon>
        <taxon>Saccharomycetes</taxon>
        <taxon>Saccharomycetales</taxon>
        <taxon>Saccharomycetaceae</taxon>
        <taxon>Henningerozyma</taxon>
    </lineage>
</organism>
<proteinExistence type="predicted"/>
<evidence type="ECO:0000259" key="3">
    <source>
        <dbReference type="PROSITE" id="PS51212"/>
    </source>
</evidence>
<dbReference type="InParanoid" id="I2GZV1"/>
<dbReference type="AlphaFoldDB" id="I2GZV1"/>
<feature type="chain" id="PRO_5003660091" description="WSC domain-containing protein" evidence="2">
    <location>
        <begin position="18"/>
        <end position="696"/>
    </location>
</feature>
<keyword evidence="1" id="KW-1133">Transmembrane helix</keyword>
<reference evidence="4 5" key="1">
    <citation type="journal article" date="2011" name="Proc. Natl. Acad. Sci. U.S.A.">
        <title>Evolutionary erosion of yeast sex chromosomes by mating-type switching accidents.</title>
        <authorList>
            <person name="Gordon J.L."/>
            <person name="Armisen D."/>
            <person name="Proux-Wera E."/>
            <person name="Oheigeartaigh S.S."/>
            <person name="Byrne K.P."/>
            <person name="Wolfe K.H."/>
        </authorList>
    </citation>
    <scope>NUCLEOTIDE SEQUENCE [LARGE SCALE GENOMIC DNA]</scope>
    <source>
        <strain evidence="5">ATCC 34711 / CBS 6284 / DSM 70876 / NBRC 10599 / NRRL Y-10934 / UCD 77-7</strain>
    </source>
</reference>
<evidence type="ECO:0000256" key="2">
    <source>
        <dbReference type="SAM" id="SignalP"/>
    </source>
</evidence>
<dbReference type="KEGG" id="tbl:TBLA_0B08380"/>
<keyword evidence="5" id="KW-1185">Reference proteome</keyword>
<evidence type="ECO:0000256" key="1">
    <source>
        <dbReference type="SAM" id="Phobius"/>
    </source>
</evidence>
<feature type="transmembrane region" description="Helical" evidence="1">
    <location>
        <begin position="385"/>
        <end position="414"/>
    </location>
</feature>
<sequence length="696" mass="74666">MFFISLLIFCLSITASAQFTYLGCYDPSSLSLTSKGSYIYQTQSYCETQCAGFAVVALLNGNECYCGGADVAKQLESMNPNPSQCTINCVGWPYSTCGGSSYMDIYIDKSQENSNSQSNTAADTSVNNANTQFTTLSSQTLEMLTYRTSVTSTSISTSPIETSTTSLPLPPITSTSSFKTMSSNTLTSSTSSTIFTITTSSTSATTSSSSSSTLVLLQITSDPLLPSSSSVTSTWVTSTSTPVTSTIITSSSPSSSTSIITTSTPIISSIVTSSTPVFSSSSVAPSSTSITTISTISTLTLSNKIQTSSTPLSSTIVVAPHHASTVTKISEIQITTQIVSTSIVTQGNNHSQVVYVTTTAVLTTSTAYSTLLPNRKNNNNSKGSALGGGAIAGIVIGVIVGTAIIIGIIVYFFYWRHCSERQIIDLEETKQYQPYSFGDVDANPTPQLIKSQTLPGVWNLSKGIPTRNNTSGNKTLRSKPSAGSLLPSFMNNSHSHSQSKGNISIIASPVSSKIPRENLSYPSSTNGTLASELYSDNPQMHISYQDQDFKPINHHIHMMKKNHYPSTVYEEPPSIYNGSVNSERYSATSIPDMMNNKLGHGPLHIVNPDGDNYSNSENNKGNGNHKYNYMVNTHNLNYDDAADDYETNTTRPLDGDNEDENANEKISLTDIFADNYNRLSTGSSSDSIEFEFTEKD</sequence>